<keyword evidence="4" id="KW-1185">Reference proteome</keyword>
<comment type="caution">
    <text evidence="3">The sequence shown here is derived from an EMBL/GenBank/DDBJ whole genome shotgun (WGS) entry which is preliminary data.</text>
</comment>
<keyword evidence="2" id="KW-0732">Signal</keyword>
<accession>A0ABD0JA39</accession>
<name>A0ABD0JA39_9CAEN</name>
<evidence type="ECO:0000256" key="2">
    <source>
        <dbReference type="SAM" id="SignalP"/>
    </source>
</evidence>
<feature type="signal peptide" evidence="2">
    <location>
        <begin position="1"/>
        <end position="22"/>
    </location>
</feature>
<organism evidence="3 4">
    <name type="scientific">Batillaria attramentaria</name>
    <dbReference type="NCBI Taxonomy" id="370345"/>
    <lineage>
        <taxon>Eukaryota</taxon>
        <taxon>Metazoa</taxon>
        <taxon>Spiralia</taxon>
        <taxon>Lophotrochozoa</taxon>
        <taxon>Mollusca</taxon>
        <taxon>Gastropoda</taxon>
        <taxon>Caenogastropoda</taxon>
        <taxon>Sorbeoconcha</taxon>
        <taxon>Cerithioidea</taxon>
        <taxon>Batillariidae</taxon>
        <taxon>Batillaria</taxon>
    </lineage>
</organism>
<evidence type="ECO:0000256" key="1">
    <source>
        <dbReference type="SAM" id="MobiDB-lite"/>
    </source>
</evidence>
<dbReference type="AlphaFoldDB" id="A0ABD0JA39"/>
<feature type="region of interest" description="Disordered" evidence="1">
    <location>
        <begin position="87"/>
        <end position="106"/>
    </location>
</feature>
<evidence type="ECO:0000313" key="3">
    <source>
        <dbReference type="EMBL" id="KAK7467754.1"/>
    </source>
</evidence>
<sequence length="257" mass="28866">MTRLILVMVTVVVLLQFRSLSSNATYSQTIQGKMNTSLDNESQRMISLGASEYKTLQPLLLSPKGIFNVTTDKPLDNVQHYVSSITTTATQDENEPEKPPNTGSEFTHKRLNLSSESITNCILKQRHLHFVATEGLLILDSTDISSKAHERPLVCSLTVTVPSDHVFCVQIGLKHQIRNAFLTFSLAESEYKLISISSAFESRLPPEIHSFTNKVTFVYKLYNSRMVDSPVYLRLSFVAIPFSDRPHLELIKTTSMA</sequence>
<protein>
    <submittedName>
        <fullName evidence="3">Uncharacterized protein</fullName>
    </submittedName>
</protein>
<gene>
    <name evidence="3" type="ORF">BaRGS_00036991</name>
</gene>
<evidence type="ECO:0000313" key="4">
    <source>
        <dbReference type="Proteomes" id="UP001519460"/>
    </source>
</evidence>
<proteinExistence type="predicted"/>
<reference evidence="3 4" key="1">
    <citation type="journal article" date="2023" name="Sci. Data">
        <title>Genome assembly of the Korean intertidal mud-creeper Batillaria attramentaria.</title>
        <authorList>
            <person name="Patra A.K."/>
            <person name="Ho P.T."/>
            <person name="Jun S."/>
            <person name="Lee S.J."/>
            <person name="Kim Y."/>
            <person name="Won Y.J."/>
        </authorList>
    </citation>
    <scope>NUCLEOTIDE SEQUENCE [LARGE SCALE GENOMIC DNA]</scope>
    <source>
        <strain evidence="3">Wonlab-2016</strain>
    </source>
</reference>
<dbReference type="EMBL" id="JACVVK020000540">
    <property type="protein sequence ID" value="KAK7467754.1"/>
    <property type="molecule type" value="Genomic_DNA"/>
</dbReference>
<feature type="chain" id="PRO_5044745144" evidence="2">
    <location>
        <begin position="23"/>
        <end position="257"/>
    </location>
</feature>
<dbReference type="Proteomes" id="UP001519460">
    <property type="component" value="Unassembled WGS sequence"/>
</dbReference>
<feature type="non-terminal residue" evidence="3">
    <location>
        <position position="257"/>
    </location>
</feature>